<feature type="binding site" evidence="6">
    <location>
        <position position="32"/>
    </location>
    <ligand>
        <name>Zn(2+)</name>
        <dbReference type="ChEBI" id="CHEBI:29105"/>
    </ligand>
</feature>
<dbReference type="InterPro" id="IPR010603">
    <property type="entry name" value="Znf_CppX_C4"/>
</dbReference>
<accession>A0A224AKL1</accession>
<evidence type="ECO:0000256" key="5">
    <source>
        <dbReference type="ARBA" id="ARBA00023186"/>
    </source>
</evidence>
<dbReference type="InterPro" id="IPR004487">
    <property type="entry name" value="Clp_protease_ATP-bd_su_ClpX"/>
</dbReference>
<dbReference type="GO" id="GO:0009376">
    <property type="term" value="C:HslUV protease complex"/>
    <property type="evidence" value="ECO:0007669"/>
    <property type="project" value="TreeGrafter"/>
</dbReference>
<keyword evidence="8" id="KW-0645">Protease</keyword>
<proteinExistence type="inferred from homology"/>
<keyword evidence="4 8" id="KW-0067">ATP-binding</keyword>
<feature type="domain" description="ClpX-type ZB" evidence="7">
    <location>
        <begin position="1"/>
        <end position="48"/>
    </location>
</feature>
<dbReference type="GO" id="GO:0051301">
    <property type="term" value="P:cell division"/>
    <property type="evidence" value="ECO:0007669"/>
    <property type="project" value="TreeGrafter"/>
</dbReference>
<dbReference type="Gene3D" id="6.20.220.10">
    <property type="entry name" value="ClpX chaperone, C4-type zinc finger domain"/>
    <property type="match status" value="1"/>
</dbReference>
<evidence type="ECO:0000259" key="7">
    <source>
        <dbReference type="PROSITE" id="PS51902"/>
    </source>
</evidence>
<dbReference type="SMART" id="SM00994">
    <property type="entry name" value="zf-C4_ClpX"/>
    <property type="match status" value="1"/>
</dbReference>
<dbReference type="NCBIfam" id="TIGR00382">
    <property type="entry name" value="clpX"/>
    <property type="match status" value="1"/>
</dbReference>
<dbReference type="Pfam" id="PF07724">
    <property type="entry name" value="AAA_2"/>
    <property type="match status" value="1"/>
</dbReference>
<evidence type="ECO:0000256" key="6">
    <source>
        <dbReference type="PROSITE-ProRule" id="PRU01250"/>
    </source>
</evidence>
<dbReference type="InterPro" id="IPR003959">
    <property type="entry name" value="ATPase_AAA_core"/>
</dbReference>
<dbReference type="GO" id="GO:0046983">
    <property type="term" value="F:protein dimerization activity"/>
    <property type="evidence" value="ECO:0007669"/>
    <property type="project" value="UniProtKB-UniRule"/>
</dbReference>
<evidence type="ECO:0000256" key="4">
    <source>
        <dbReference type="ARBA" id="ARBA00022840"/>
    </source>
</evidence>
<dbReference type="GO" id="GO:0051603">
    <property type="term" value="P:proteolysis involved in protein catabolic process"/>
    <property type="evidence" value="ECO:0007669"/>
    <property type="project" value="TreeGrafter"/>
</dbReference>
<dbReference type="OrthoDB" id="9804062at2"/>
<dbReference type="GO" id="GO:0016887">
    <property type="term" value="F:ATP hydrolysis activity"/>
    <property type="evidence" value="ECO:0007669"/>
    <property type="project" value="InterPro"/>
</dbReference>
<feature type="binding site" evidence="6">
    <location>
        <position position="10"/>
    </location>
    <ligand>
        <name>Zn(2+)</name>
        <dbReference type="ChEBI" id="CHEBI:29105"/>
    </ligand>
</feature>
<feature type="binding site" evidence="6">
    <location>
        <position position="7"/>
    </location>
    <ligand>
        <name>Zn(2+)</name>
        <dbReference type="ChEBI" id="CHEBI:29105"/>
    </ligand>
</feature>
<dbReference type="PANTHER" id="PTHR48102:SF7">
    <property type="entry name" value="ATP-DEPENDENT CLP PROTEASE ATP-BINDING SUBUNIT CLPX-LIKE, MITOCHONDRIAL"/>
    <property type="match status" value="1"/>
</dbReference>
<dbReference type="Proteomes" id="UP000263619">
    <property type="component" value="Chromosome"/>
</dbReference>
<organism evidence="8 9">
    <name type="scientific">Blattabacterium cuenoti STAT</name>
    <dbReference type="NCBI Taxonomy" id="1457030"/>
    <lineage>
        <taxon>Bacteria</taxon>
        <taxon>Pseudomonadati</taxon>
        <taxon>Bacteroidota</taxon>
        <taxon>Flavobacteriia</taxon>
        <taxon>Flavobacteriales</taxon>
        <taxon>Blattabacteriaceae</taxon>
        <taxon>Blattabacterium</taxon>
    </lineage>
</organism>
<dbReference type="RefSeq" id="WP_119305593.1">
    <property type="nucleotide sequence ID" value="NZ_AP014608.1"/>
</dbReference>
<dbReference type="AlphaFoldDB" id="A0A224AKL1"/>
<feature type="binding site" evidence="6">
    <location>
        <position position="29"/>
    </location>
    <ligand>
        <name>Zn(2+)</name>
        <dbReference type="ChEBI" id="CHEBI:29105"/>
    </ligand>
</feature>
<dbReference type="GO" id="GO:0008270">
    <property type="term" value="F:zinc ion binding"/>
    <property type="evidence" value="ECO:0007669"/>
    <property type="project" value="UniProtKB-UniRule"/>
</dbReference>
<dbReference type="SUPFAM" id="SSF52540">
    <property type="entry name" value="P-loop containing nucleoside triphosphate hydrolases"/>
    <property type="match status" value="1"/>
</dbReference>
<dbReference type="InterPro" id="IPR050052">
    <property type="entry name" value="ATP-dep_Clp_protease_ClpX"/>
</dbReference>
<dbReference type="InterPro" id="IPR059188">
    <property type="entry name" value="Znf_CLPX-like"/>
</dbReference>
<evidence type="ECO:0000313" key="9">
    <source>
        <dbReference type="Proteomes" id="UP000263619"/>
    </source>
</evidence>
<evidence type="ECO:0000256" key="1">
    <source>
        <dbReference type="ARBA" id="ARBA00022723"/>
    </source>
</evidence>
<dbReference type="GO" id="GO:0008233">
    <property type="term" value="F:peptidase activity"/>
    <property type="evidence" value="ECO:0007669"/>
    <property type="project" value="UniProtKB-KW"/>
</dbReference>
<evidence type="ECO:0000256" key="2">
    <source>
        <dbReference type="ARBA" id="ARBA00022741"/>
    </source>
</evidence>
<sequence>MEDSLKCNFCGKNKNHITFLVSGINGQICNLCIEKIYSIIQKKFLEKKYTENHDEFTSFNKKPKEIKSFLDKYVIGQDEAKKIISVAVYNHYKRIQKQHKEKDSKNIEIEKSNVLLIGKTGTGKTLLAKSISKFLKIPFAIADATTLTEAGYVGEDVESILTKLLQSVNYNIDTAEKGIIFLDEIDKISRKSNNPSITRDVSGEGVQQALLKILEGSIINVPPQGGRKHPDQKMIPINTENILFIAGGTFDGIEKIISDRIEKTPIGFISKKRRKTEEKNYLKNILSEDLNKFGLIPEIIGRFPIVTYLNPLNKNTLKKILVEPKNALIKQYQKLFDMDHISLNITDEALNIIVDKTFQLGLGARGLRTFCEKIFLDYMYDIENCNDLLNIDQNIVKQKLYYS</sequence>
<dbReference type="PROSITE" id="PS51902">
    <property type="entry name" value="CLPX_ZB"/>
    <property type="match status" value="1"/>
</dbReference>
<dbReference type="EMBL" id="AP014608">
    <property type="protein sequence ID" value="BBA17338.1"/>
    <property type="molecule type" value="Genomic_DNA"/>
</dbReference>
<keyword evidence="8" id="KW-0378">Hydrolase</keyword>
<dbReference type="InterPro" id="IPR038366">
    <property type="entry name" value="Znf_CppX_C4_sf"/>
</dbReference>
<reference evidence="8 9" key="1">
    <citation type="submission" date="2014-06" db="EMBL/GenBank/DDBJ databases">
        <title>Genome sequence of the intracellular symbiont Blattabacterium cuenoti, strain STAT from the wood feeding cockroach Salganea taiwanensis taiwanensis.</title>
        <authorList>
            <person name="Kinjo Y."/>
            <person name="Ohkuma M."/>
            <person name="Tokuda G."/>
        </authorList>
    </citation>
    <scope>NUCLEOTIDE SEQUENCE [LARGE SCALE GENOMIC DNA]</scope>
    <source>
        <strain evidence="8 9">STAT</strain>
    </source>
</reference>
<dbReference type="SMART" id="SM00382">
    <property type="entry name" value="AAA"/>
    <property type="match status" value="1"/>
</dbReference>
<keyword evidence="2" id="KW-0547">Nucleotide-binding</keyword>
<protein>
    <submittedName>
        <fullName evidence="8">ATP-dependent protease ATP-binding subunit</fullName>
    </submittedName>
</protein>
<dbReference type="Gene3D" id="3.40.50.300">
    <property type="entry name" value="P-loop containing nucleotide triphosphate hydrolases"/>
    <property type="match status" value="1"/>
</dbReference>
<dbReference type="GO" id="GO:0005524">
    <property type="term" value="F:ATP binding"/>
    <property type="evidence" value="ECO:0007669"/>
    <property type="project" value="UniProtKB-KW"/>
</dbReference>
<dbReference type="InterPro" id="IPR027417">
    <property type="entry name" value="P-loop_NTPase"/>
</dbReference>
<dbReference type="PANTHER" id="PTHR48102">
    <property type="entry name" value="ATP-DEPENDENT CLP PROTEASE ATP-BINDING SUBUNIT CLPX-LIKE, MITOCHONDRIAL-RELATED"/>
    <property type="match status" value="1"/>
</dbReference>
<dbReference type="InterPro" id="IPR003593">
    <property type="entry name" value="AAA+_ATPase"/>
</dbReference>
<comment type="similarity">
    <text evidence="6">Belongs to the ClpX chaperone family.</text>
</comment>
<keyword evidence="9" id="KW-1185">Reference proteome</keyword>
<dbReference type="Pfam" id="PF06689">
    <property type="entry name" value="zf-C4_ClpX"/>
    <property type="match status" value="1"/>
</dbReference>
<gene>
    <name evidence="8" type="primary">clpX</name>
    <name evidence="8" type="ORF">STAT_421</name>
</gene>
<dbReference type="NCBIfam" id="NF003745">
    <property type="entry name" value="PRK05342.1"/>
    <property type="match status" value="1"/>
</dbReference>
<dbReference type="CDD" id="cd19497">
    <property type="entry name" value="RecA-like_ClpX"/>
    <property type="match status" value="1"/>
</dbReference>
<evidence type="ECO:0000256" key="3">
    <source>
        <dbReference type="ARBA" id="ARBA00022833"/>
    </source>
</evidence>
<keyword evidence="3 6" id="KW-0862">Zinc</keyword>
<dbReference type="Gene3D" id="1.10.8.60">
    <property type="match status" value="1"/>
</dbReference>
<dbReference type="SMART" id="SM01086">
    <property type="entry name" value="ClpB_D2-small"/>
    <property type="match status" value="1"/>
</dbReference>
<keyword evidence="5 6" id="KW-0143">Chaperone</keyword>
<dbReference type="Pfam" id="PF10431">
    <property type="entry name" value="ClpB_D2-small"/>
    <property type="match status" value="1"/>
</dbReference>
<dbReference type="GO" id="GO:0051082">
    <property type="term" value="F:unfolded protein binding"/>
    <property type="evidence" value="ECO:0007669"/>
    <property type="project" value="UniProtKB-UniRule"/>
</dbReference>
<keyword evidence="1 6" id="KW-0479">Metal-binding</keyword>
<dbReference type="GO" id="GO:0140662">
    <property type="term" value="F:ATP-dependent protein folding chaperone"/>
    <property type="evidence" value="ECO:0007669"/>
    <property type="project" value="InterPro"/>
</dbReference>
<dbReference type="InterPro" id="IPR019489">
    <property type="entry name" value="Clp_ATPase_C"/>
</dbReference>
<dbReference type="SUPFAM" id="SSF57716">
    <property type="entry name" value="Glucocorticoid receptor-like (DNA-binding domain)"/>
    <property type="match status" value="1"/>
</dbReference>
<name>A0A224AKL1_9FLAO</name>
<evidence type="ECO:0000313" key="8">
    <source>
        <dbReference type="EMBL" id="BBA17338.1"/>
    </source>
</evidence>